<feature type="transmembrane region" description="Helical" evidence="7">
    <location>
        <begin position="554"/>
        <end position="577"/>
    </location>
</feature>
<evidence type="ECO:0000256" key="4">
    <source>
        <dbReference type="ARBA" id="ARBA00022989"/>
    </source>
</evidence>
<proteinExistence type="inferred from homology"/>
<reference evidence="8" key="1">
    <citation type="submission" date="2019-10" db="EMBL/GenBank/DDBJ databases">
        <title>The sequence and de novo assembly of the wild yak genome.</title>
        <authorList>
            <person name="Liu Y."/>
        </authorList>
    </citation>
    <scope>NUCLEOTIDE SEQUENCE [LARGE SCALE GENOMIC DNA]</scope>
    <source>
        <strain evidence="8">WY2019</strain>
    </source>
</reference>
<keyword evidence="5 7" id="KW-0472">Membrane</keyword>
<keyword evidence="3 7" id="KW-0812">Transmembrane</keyword>
<dbReference type="Proteomes" id="UP000322234">
    <property type="component" value="Unassembled WGS sequence"/>
</dbReference>
<sequence length="617" mass="66902">MVKPEGPQTQMWFAHSAGHQQSIGTDSSEGGPSRPQMASQEADPTELPAACAGEAPGSLGEAAAEDSSAYRPIGRSQNHPEVLRALGAVQILNGAVILALGGCMHALQNLSQASNYFFLLIVSTGYPIWGAIFFIVSGILSTLAGKKPTKTLLETSMGLHTSSAVMALVGIVFLSMNLFANDPLLKGCQSSWPPDLCIYMEASSNLPVHLPGSLLFQLADGSRVTDADPYLAGIVHSMLCCSPVAQSKLLAFKKERIILQESQISPIHTHPNSVAHSILLLVITRKAPLILISEETYLSDQCLKYEDSYPHHESPILAGHPETLEREPAKANGNTALHPWRALLVKQWRQRVGAGQSLLSPLRRSPPGRRKLLVVSVPSHLMTWRQSQCWGDARSASEIELAEISLQESVLLERPVPTAPRQTWLTVLKRELEFLGVTQILIGLIYLYFGIIVSAKINDSEFTENFFSSFKAGYPFWGALFFAISGISSIMSEKKPSAYLIRGCLGANAVSGVAAGTGVGILISNLKQSATYVYSCEEVFVNDYCSLACFSTEVVAMILFLTILGFGSAVSLIAYGIGEILEGNQIPEDRLYEEVNIYAPIYSELEEREETTSPADS</sequence>
<feature type="transmembrane region" description="Helical" evidence="7">
    <location>
        <begin position="160"/>
        <end position="180"/>
    </location>
</feature>
<organism evidence="8 9">
    <name type="scientific">Bos mutus</name>
    <name type="common">wild yak</name>
    <dbReference type="NCBI Taxonomy" id="72004"/>
    <lineage>
        <taxon>Eukaryota</taxon>
        <taxon>Metazoa</taxon>
        <taxon>Chordata</taxon>
        <taxon>Craniata</taxon>
        <taxon>Vertebrata</taxon>
        <taxon>Euteleostomi</taxon>
        <taxon>Mammalia</taxon>
        <taxon>Eutheria</taxon>
        <taxon>Laurasiatheria</taxon>
        <taxon>Artiodactyla</taxon>
        <taxon>Ruminantia</taxon>
        <taxon>Pecora</taxon>
        <taxon>Bovidae</taxon>
        <taxon>Bovinae</taxon>
        <taxon>Bos</taxon>
    </lineage>
</organism>
<dbReference type="InterPro" id="IPR030417">
    <property type="entry name" value="MS4A"/>
</dbReference>
<accession>A0A6B0S9D5</accession>
<feature type="transmembrane region" description="Helical" evidence="7">
    <location>
        <begin position="434"/>
        <end position="454"/>
    </location>
</feature>
<evidence type="ECO:0000313" key="8">
    <source>
        <dbReference type="EMBL" id="MXQ98145.1"/>
    </source>
</evidence>
<dbReference type="GO" id="GO:0005886">
    <property type="term" value="C:plasma membrane"/>
    <property type="evidence" value="ECO:0007669"/>
    <property type="project" value="TreeGrafter"/>
</dbReference>
<keyword evidence="9" id="KW-1185">Reference proteome</keyword>
<evidence type="ECO:0000256" key="3">
    <source>
        <dbReference type="ARBA" id="ARBA00022692"/>
    </source>
</evidence>
<feature type="transmembrane region" description="Helical" evidence="7">
    <location>
        <begin position="474"/>
        <end position="492"/>
    </location>
</feature>
<protein>
    <recommendedName>
        <fullName evidence="10">High affinity immunoglobulin epsilon receptor subunit beta</fullName>
    </recommendedName>
</protein>
<name>A0A6B0S9D5_9CETA</name>
<comment type="caution">
    <text evidence="8">The sequence shown here is derived from an EMBL/GenBank/DDBJ whole genome shotgun (WGS) entry which is preliminary data.</text>
</comment>
<evidence type="ECO:0000256" key="2">
    <source>
        <dbReference type="ARBA" id="ARBA00009565"/>
    </source>
</evidence>
<evidence type="ECO:0000256" key="1">
    <source>
        <dbReference type="ARBA" id="ARBA00004141"/>
    </source>
</evidence>
<evidence type="ECO:0000313" key="9">
    <source>
        <dbReference type="Proteomes" id="UP000322234"/>
    </source>
</evidence>
<evidence type="ECO:0000256" key="5">
    <source>
        <dbReference type="ARBA" id="ARBA00023136"/>
    </source>
</evidence>
<dbReference type="InterPro" id="IPR007237">
    <property type="entry name" value="CD20-like"/>
</dbReference>
<evidence type="ECO:0008006" key="10">
    <source>
        <dbReference type="Google" id="ProtNLM"/>
    </source>
</evidence>
<gene>
    <name evidence="8" type="ORF">E5288_WYG003931</name>
</gene>
<dbReference type="EMBL" id="VBQZ03000220">
    <property type="protein sequence ID" value="MXQ98145.1"/>
    <property type="molecule type" value="Genomic_DNA"/>
</dbReference>
<dbReference type="PANTHER" id="PTHR23320">
    <property type="entry name" value="MEMBRANE-SPANNING 4-DOMAINS SUBFAMILY A MS4A -RELATED"/>
    <property type="match status" value="1"/>
</dbReference>
<comment type="similarity">
    <text evidence="2">Belongs to the MS4A family.</text>
</comment>
<evidence type="ECO:0000256" key="7">
    <source>
        <dbReference type="SAM" id="Phobius"/>
    </source>
</evidence>
<feature type="transmembrane region" description="Helical" evidence="7">
    <location>
        <begin position="499"/>
        <end position="523"/>
    </location>
</feature>
<dbReference type="Pfam" id="PF04103">
    <property type="entry name" value="CD20"/>
    <property type="match status" value="2"/>
</dbReference>
<dbReference type="PANTHER" id="PTHR23320:SF74">
    <property type="entry name" value="MEMBRANE-SPANNING 4-DOMAINS SUBFAMILY A MEMBER 3"/>
    <property type="match status" value="1"/>
</dbReference>
<evidence type="ECO:0000256" key="6">
    <source>
        <dbReference type="SAM" id="MobiDB-lite"/>
    </source>
</evidence>
<comment type="subcellular location">
    <subcellularLocation>
        <location evidence="1">Membrane</location>
        <topology evidence="1">Multi-pass membrane protein</topology>
    </subcellularLocation>
</comment>
<keyword evidence="4 7" id="KW-1133">Transmembrane helix</keyword>
<dbReference type="AlphaFoldDB" id="A0A6B0S9D5"/>
<feature type="transmembrane region" description="Helical" evidence="7">
    <location>
        <begin position="82"/>
        <end position="104"/>
    </location>
</feature>
<feature type="region of interest" description="Disordered" evidence="6">
    <location>
        <begin position="1"/>
        <end position="73"/>
    </location>
</feature>
<feature type="transmembrane region" description="Helical" evidence="7">
    <location>
        <begin position="116"/>
        <end position="140"/>
    </location>
</feature>
<feature type="compositionally biased region" description="Polar residues" evidence="6">
    <location>
        <begin position="18"/>
        <end position="30"/>
    </location>
</feature>